<sequence length="79" mass="8642">MADVDLGQNYPAQIMTDLRAQSLQDVALVWQQFALEYVDRQSGCDLVPVPERLVGQALGEGKLVLMTGRGPLPPACHHL</sequence>
<name>A0A444UGH4_ACIRT</name>
<dbReference type="AlphaFoldDB" id="A0A444UGH4"/>
<evidence type="ECO:0000313" key="1">
    <source>
        <dbReference type="EMBL" id="RXM34289.1"/>
    </source>
</evidence>
<dbReference type="EMBL" id="SCEB01214609">
    <property type="protein sequence ID" value="RXM34289.1"/>
    <property type="molecule type" value="Genomic_DNA"/>
</dbReference>
<accession>A0A444UGH4</accession>
<proteinExistence type="predicted"/>
<dbReference type="Proteomes" id="UP000289886">
    <property type="component" value="Unassembled WGS sequence"/>
</dbReference>
<evidence type="ECO:0000313" key="2">
    <source>
        <dbReference type="Proteomes" id="UP000289886"/>
    </source>
</evidence>
<protein>
    <submittedName>
        <fullName evidence="1">Uncharacterized protein</fullName>
    </submittedName>
</protein>
<keyword evidence="2" id="KW-1185">Reference proteome</keyword>
<organism evidence="1 2">
    <name type="scientific">Acipenser ruthenus</name>
    <name type="common">Sterlet sturgeon</name>
    <dbReference type="NCBI Taxonomy" id="7906"/>
    <lineage>
        <taxon>Eukaryota</taxon>
        <taxon>Metazoa</taxon>
        <taxon>Chordata</taxon>
        <taxon>Craniata</taxon>
        <taxon>Vertebrata</taxon>
        <taxon>Euteleostomi</taxon>
        <taxon>Actinopterygii</taxon>
        <taxon>Chondrostei</taxon>
        <taxon>Acipenseriformes</taxon>
        <taxon>Acipenseridae</taxon>
        <taxon>Acipenser</taxon>
    </lineage>
</organism>
<comment type="caution">
    <text evidence="1">The sequence shown here is derived from an EMBL/GenBank/DDBJ whole genome shotgun (WGS) entry which is preliminary data.</text>
</comment>
<gene>
    <name evidence="1" type="ORF">EOD39_4846</name>
</gene>
<reference evidence="1 2" key="1">
    <citation type="submission" date="2019-01" db="EMBL/GenBank/DDBJ databases">
        <title>Draft Genome and Complete Hox-Cluster Characterization of the Sterlet Sturgeon (Acipenser ruthenus).</title>
        <authorList>
            <person name="Wei Q."/>
        </authorList>
    </citation>
    <scope>NUCLEOTIDE SEQUENCE [LARGE SCALE GENOMIC DNA]</scope>
    <source>
        <strain evidence="1">WHYD16114868_AA</strain>
        <tissue evidence="1">Blood</tissue>
    </source>
</reference>